<reference evidence="1 2" key="1">
    <citation type="journal article" date="2022" name="Syst. Appl. Microbiol.">
        <title>Rhodopirellula aestuarii sp. nov., a novel member of the genus Rhodopirellula isolated from brackish sediments collected in the Tagus River estuary, Portugal.</title>
        <authorList>
            <person name="Vitorino I.R."/>
            <person name="Klimek D."/>
            <person name="Calusinska M."/>
            <person name="Lobo-da-Cunha A."/>
            <person name="Vasconcelos V."/>
            <person name="Lage O.M."/>
        </authorList>
    </citation>
    <scope>NUCLEOTIDE SEQUENCE [LARGE SCALE GENOMIC DNA]</scope>
    <source>
        <strain evidence="1 2">ICT_H3.1</strain>
    </source>
</reference>
<evidence type="ECO:0000313" key="1">
    <source>
        <dbReference type="EMBL" id="MCM2374630.1"/>
    </source>
</evidence>
<organism evidence="1 2">
    <name type="scientific">Aporhodopirellula aestuarii</name>
    <dbReference type="NCBI Taxonomy" id="2950107"/>
    <lineage>
        <taxon>Bacteria</taxon>
        <taxon>Pseudomonadati</taxon>
        <taxon>Planctomycetota</taxon>
        <taxon>Planctomycetia</taxon>
        <taxon>Pirellulales</taxon>
        <taxon>Pirellulaceae</taxon>
        <taxon>Aporhodopirellula</taxon>
    </lineage>
</organism>
<proteinExistence type="predicted"/>
<keyword evidence="2" id="KW-1185">Reference proteome</keyword>
<evidence type="ECO:0000313" key="2">
    <source>
        <dbReference type="Proteomes" id="UP001202961"/>
    </source>
</evidence>
<gene>
    <name evidence="1" type="ORF">NB063_28750</name>
</gene>
<dbReference type="Gene3D" id="3.90.70.10">
    <property type="entry name" value="Cysteine proteinases"/>
    <property type="match status" value="1"/>
</dbReference>
<dbReference type="RefSeq" id="WP_250932595.1">
    <property type="nucleotide sequence ID" value="NZ_JAMQBK010000095.1"/>
</dbReference>
<name>A0ABT0UCY9_9BACT</name>
<protein>
    <submittedName>
        <fullName evidence="1">C39 family peptidase</fullName>
    </submittedName>
</protein>
<accession>A0ABT0UCY9</accession>
<comment type="caution">
    <text evidence="1">The sequence shown here is derived from an EMBL/GenBank/DDBJ whole genome shotgun (WGS) entry which is preliminary data.</text>
</comment>
<dbReference type="Proteomes" id="UP001202961">
    <property type="component" value="Unassembled WGS sequence"/>
</dbReference>
<dbReference type="EMBL" id="JAMQBK010000095">
    <property type="protein sequence ID" value="MCM2374630.1"/>
    <property type="molecule type" value="Genomic_DNA"/>
</dbReference>
<sequence length="276" mass="30272">MEGIVGGDSKETPHWCGAVALSLEVCSVRILTHELTLEIQSQPNDTSCGPTCLAAVYDYWNRPVDLKELLGKIGELDGGGTLAVDLACDALERGYSASIVTYNLQLFDPTWFNEDGEIESATVLADRLERQLHSKKNHSNIDIDRLRASTQSYLTYLALGGQVRMQPLDEILLVSMLARETPILCGLSATYLYRESRETKWGKPDDIGGSPTGHFVVMHGFSPKNRTVLIADPLHPNPMAPTNKYVAPLARVTSAILLGIVTFDANLLTIFPDEKS</sequence>